<dbReference type="Proteomes" id="UP000597338">
    <property type="component" value="Unassembled WGS sequence"/>
</dbReference>
<feature type="chain" id="PRO_5046261897" description="Outer membrane protein beta-barrel domain-containing protein" evidence="1">
    <location>
        <begin position="20"/>
        <end position="204"/>
    </location>
</feature>
<organism evidence="3 4">
    <name type="scientific">Parapedobacter defluvii</name>
    <dbReference type="NCBI Taxonomy" id="2045106"/>
    <lineage>
        <taxon>Bacteria</taxon>
        <taxon>Pseudomonadati</taxon>
        <taxon>Bacteroidota</taxon>
        <taxon>Sphingobacteriia</taxon>
        <taxon>Sphingobacteriales</taxon>
        <taxon>Sphingobacteriaceae</taxon>
        <taxon>Parapedobacter</taxon>
    </lineage>
</organism>
<evidence type="ECO:0000256" key="1">
    <source>
        <dbReference type="SAM" id="SignalP"/>
    </source>
</evidence>
<dbReference type="Pfam" id="PF13568">
    <property type="entry name" value="OMP_b-brl_2"/>
    <property type="match status" value="1"/>
</dbReference>
<comment type="caution">
    <text evidence="3">The sequence shown here is derived from an EMBL/GenBank/DDBJ whole genome shotgun (WGS) entry which is preliminary data.</text>
</comment>
<dbReference type="InterPro" id="IPR025665">
    <property type="entry name" value="Beta-barrel_OMP_2"/>
</dbReference>
<evidence type="ECO:0000313" key="3">
    <source>
        <dbReference type="EMBL" id="GGC29136.1"/>
    </source>
</evidence>
<evidence type="ECO:0000259" key="2">
    <source>
        <dbReference type="Pfam" id="PF13568"/>
    </source>
</evidence>
<proteinExistence type="predicted"/>
<feature type="signal peptide" evidence="1">
    <location>
        <begin position="1"/>
        <end position="19"/>
    </location>
</feature>
<name>A0ABQ1LU03_9SPHI</name>
<accession>A0ABQ1LU03</accession>
<dbReference type="EMBL" id="BMIK01000006">
    <property type="protein sequence ID" value="GGC29136.1"/>
    <property type="molecule type" value="Genomic_DNA"/>
</dbReference>
<keyword evidence="4" id="KW-1185">Reference proteome</keyword>
<gene>
    <name evidence="3" type="ORF">GCM10011386_21460</name>
</gene>
<dbReference type="RefSeq" id="WP_188750465.1">
    <property type="nucleotide sequence ID" value="NZ_BMIK01000006.1"/>
</dbReference>
<protein>
    <recommendedName>
        <fullName evidence="2">Outer membrane protein beta-barrel domain-containing protein</fullName>
    </recommendedName>
</protein>
<evidence type="ECO:0000313" key="4">
    <source>
        <dbReference type="Proteomes" id="UP000597338"/>
    </source>
</evidence>
<keyword evidence="1" id="KW-0732">Signal</keyword>
<feature type="domain" description="Outer membrane protein beta-barrel" evidence="2">
    <location>
        <begin position="22"/>
        <end position="176"/>
    </location>
</feature>
<reference evidence="4" key="1">
    <citation type="journal article" date="2019" name="Int. J. Syst. Evol. Microbiol.">
        <title>The Global Catalogue of Microorganisms (GCM) 10K type strain sequencing project: providing services to taxonomists for standard genome sequencing and annotation.</title>
        <authorList>
            <consortium name="The Broad Institute Genomics Platform"/>
            <consortium name="The Broad Institute Genome Sequencing Center for Infectious Disease"/>
            <person name="Wu L."/>
            <person name="Ma J."/>
        </authorList>
    </citation>
    <scope>NUCLEOTIDE SEQUENCE [LARGE SCALE GENOMIC DNA]</scope>
    <source>
        <strain evidence="4">CGMCC 1.15342</strain>
    </source>
</reference>
<sequence>MKRNAFLLIAVAICATAHALYAQKRVSPGIRAGVNVATLSNINADFKTDFYAGGILSLNLGQRYTLQPELIYTRQGANHVVFVDEEETGQPSREENVTIQYLSLGVINKFYFVEGFHGLVGPSLDMKIGKNFPRIDFDDDDYGGVDLGIALGLGYTLPFGLTVEGRFKTGLLDAFNNDYFLGIFDDPDKVSLNRVFQIGVSYSF</sequence>